<feature type="non-terminal residue" evidence="2">
    <location>
        <position position="194"/>
    </location>
</feature>
<organism evidence="2 3">
    <name type="scientific">Kouleothrix aurantiaca</name>
    <dbReference type="NCBI Taxonomy" id="186479"/>
    <lineage>
        <taxon>Bacteria</taxon>
        <taxon>Bacillati</taxon>
        <taxon>Chloroflexota</taxon>
        <taxon>Chloroflexia</taxon>
        <taxon>Chloroflexales</taxon>
        <taxon>Roseiflexineae</taxon>
        <taxon>Roseiflexaceae</taxon>
        <taxon>Kouleothrix</taxon>
    </lineage>
</organism>
<dbReference type="CDD" id="cd19100">
    <property type="entry name" value="AKR_unchar"/>
    <property type="match status" value="1"/>
</dbReference>
<dbReference type="Gene3D" id="3.20.20.100">
    <property type="entry name" value="NADP-dependent oxidoreductase domain"/>
    <property type="match status" value="1"/>
</dbReference>
<dbReference type="SUPFAM" id="SSF51430">
    <property type="entry name" value="NAD(P)-linked oxidoreductase"/>
    <property type="match status" value="1"/>
</dbReference>
<evidence type="ECO:0000313" key="3">
    <source>
        <dbReference type="Proteomes" id="UP000050509"/>
    </source>
</evidence>
<dbReference type="PANTHER" id="PTHR43312">
    <property type="entry name" value="D-THREO-ALDOSE 1-DEHYDROGENASE"/>
    <property type="match status" value="1"/>
</dbReference>
<protein>
    <submittedName>
        <fullName evidence="2">Aldo/keto reductase</fullName>
    </submittedName>
</protein>
<name>A0A0N8PS33_9CHLR</name>
<proteinExistence type="predicted"/>
<accession>A0A0N8PS33</accession>
<dbReference type="PANTHER" id="PTHR43312:SF1">
    <property type="entry name" value="NADP-DEPENDENT OXIDOREDUCTASE DOMAIN-CONTAINING PROTEIN"/>
    <property type="match status" value="1"/>
</dbReference>
<comment type="caution">
    <text evidence="2">The sequence shown here is derived from an EMBL/GenBank/DDBJ whole genome shotgun (WGS) entry which is preliminary data.</text>
</comment>
<sequence>MIEQRPFGRTGHMSTCTLFGAAALGRVTQAEADHTMELLLAAGVNHIDTANSYGESEQRLGPWTGRYRDRFFLATKTEERTYAKAKEHLHRSLDLLRTDHLDLWQMHCLVQPDQWEQAMGPGGALEAFIEAKGQGLTRHIGVTGHYTVAGWMHKRSLERYDFDSVLLPYNYAMMQNPTYRHDFEELLELATARN</sequence>
<evidence type="ECO:0000259" key="1">
    <source>
        <dbReference type="Pfam" id="PF00248"/>
    </source>
</evidence>
<dbReference type="AlphaFoldDB" id="A0A0N8PS33"/>
<reference evidence="2 3" key="1">
    <citation type="submission" date="2015-09" db="EMBL/GenBank/DDBJ databases">
        <title>Draft genome sequence of Kouleothrix aurantiaca JCM 19913.</title>
        <authorList>
            <person name="Hemp J."/>
        </authorList>
    </citation>
    <scope>NUCLEOTIDE SEQUENCE [LARGE SCALE GENOMIC DNA]</scope>
    <source>
        <strain evidence="2 3">COM-B</strain>
    </source>
</reference>
<dbReference type="EMBL" id="LJCR01000846">
    <property type="protein sequence ID" value="KPV51605.1"/>
    <property type="molecule type" value="Genomic_DNA"/>
</dbReference>
<feature type="domain" description="NADP-dependent oxidoreductase" evidence="1">
    <location>
        <begin position="19"/>
        <end position="192"/>
    </location>
</feature>
<gene>
    <name evidence="2" type="ORF">SE17_20255</name>
</gene>
<dbReference type="InterPro" id="IPR023210">
    <property type="entry name" value="NADP_OxRdtase_dom"/>
</dbReference>
<dbReference type="InterPro" id="IPR053135">
    <property type="entry name" value="AKR2_Oxidoreductase"/>
</dbReference>
<dbReference type="Proteomes" id="UP000050509">
    <property type="component" value="Unassembled WGS sequence"/>
</dbReference>
<dbReference type="Pfam" id="PF00248">
    <property type="entry name" value="Aldo_ket_red"/>
    <property type="match status" value="1"/>
</dbReference>
<dbReference type="InterPro" id="IPR036812">
    <property type="entry name" value="NAD(P)_OxRdtase_dom_sf"/>
</dbReference>
<keyword evidence="3" id="KW-1185">Reference proteome</keyword>
<evidence type="ECO:0000313" key="2">
    <source>
        <dbReference type="EMBL" id="KPV51605.1"/>
    </source>
</evidence>